<evidence type="ECO:0000313" key="2">
    <source>
        <dbReference type="Proteomes" id="UP000095283"/>
    </source>
</evidence>
<evidence type="ECO:0000256" key="1">
    <source>
        <dbReference type="SAM" id="Phobius"/>
    </source>
</evidence>
<keyword evidence="1" id="KW-1133">Transmembrane helix</keyword>
<keyword evidence="1" id="KW-0812">Transmembrane</keyword>
<feature type="transmembrane region" description="Helical" evidence="1">
    <location>
        <begin position="63"/>
        <end position="85"/>
    </location>
</feature>
<protein>
    <submittedName>
        <fullName evidence="3">Uncharacterized protein</fullName>
    </submittedName>
</protein>
<sequence>MWVFLFLYFILFIVIKQVETLDSLVYLVCLISNQLDYRVLFLYCLYRDLFVCLGLRLSSDPSYIILIFIFVLLLFLIIVFICSIIEVKEKLEYFIDLFPGEYNSFCSYIFFSFICRYLKDYCLFVLCFVLSRLNVMHVVYCIDGADLSSGSGIYPGKIFFSDADLELGEKLLAKVPYQGEIYGSPQVDVKITYPSYYSENGEFIKGKVITSEVSFVLRFQLQLYQMIILLRLKLMKL</sequence>
<keyword evidence="1" id="KW-0472">Membrane</keyword>
<proteinExistence type="predicted"/>
<organism evidence="2 3">
    <name type="scientific">Heterorhabditis bacteriophora</name>
    <name type="common">Entomopathogenic nematode worm</name>
    <dbReference type="NCBI Taxonomy" id="37862"/>
    <lineage>
        <taxon>Eukaryota</taxon>
        <taxon>Metazoa</taxon>
        <taxon>Ecdysozoa</taxon>
        <taxon>Nematoda</taxon>
        <taxon>Chromadorea</taxon>
        <taxon>Rhabditida</taxon>
        <taxon>Rhabditina</taxon>
        <taxon>Rhabditomorpha</taxon>
        <taxon>Strongyloidea</taxon>
        <taxon>Heterorhabditidae</taxon>
        <taxon>Heterorhabditis</taxon>
    </lineage>
</organism>
<dbReference type="Proteomes" id="UP000095283">
    <property type="component" value="Unplaced"/>
</dbReference>
<accession>A0A1I7WDI5</accession>
<reference evidence="3" key="1">
    <citation type="submission" date="2016-11" db="UniProtKB">
        <authorList>
            <consortium name="WormBaseParasite"/>
        </authorList>
    </citation>
    <scope>IDENTIFICATION</scope>
</reference>
<dbReference type="AlphaFoldDB" id="A0A1I7WDI5"/>
<evidence type="ECO:0000313" key="3">
    <source>
        <dbReference type="WBParaSite" id="Hba_02987"/>
    </source>
</evidence>
<keyword evidence="2" id="KW-1185">Reference proteome</keyword>
<feature type="transmembrane region" description="Helical" evidence="1">
    <location>
        <begin position="6"/>
        <end position="28"/>
    </location>
</feature>
<dbReference type="WBParaSite" id="Hba_02987">
    <property type="protein sequence ID" value="Hba_02987"/>
    <property type="gene ID" value="Hba_02987"/>
</dbReference>
<name>A0A1I7WDI5_HETBA</name>